<sequence>MSNLYIVSIILVFIYSVWCFFSARHSLKKVADELDTYLQSHHPDLFKSLLVALFDSSLKHTLAYQLFASSMFGFRKTASPLSSTRLMTEYQDLTVEQQHAFSRLLLSVLLVNFRLCPITYFVSTVIFIVIWTLRTLLNQSEKIVDQLLSTKEQVIDDIGAWYINRII</sequence>
<reference evidence="5" key="1">
    <citation type="submission" date="2014-06" db="EMBL/GenBank/DDBJ databases">
        <authorList>
            <person name="Le Roux Frederique"/>
        </authorList>
    </citation>
    <scope>NUCLEOTIDE SEQUENCE [LARGE SCALE GENOMIC DNA]</scope>
    <source>
        <strain evidence="5">J5-5</strain>
    </source>
</reference>
<organism evidence="2 5">
    <name type="scientific">Vibrio crassostreae</name>
    <dbReference type="NCBI Taxonomy" id="246167"/>
    <lineage>
        <taxon>Bacteria</taxon>
        <taxon>Pseudomonadati</taxon>
        <taxon>Pseudomonadota</taxon>
        <taxon>Gammaproteobacteria</taxon>
        <taxon>Vibrionales</taxon>
        <taxon>Vibrionaceae</taxon>
        <taxon>Vibrio</taxon>
    </lineage>
</organism>
<dbReference type="EMBL" id="CCJX01000154">
    <property type="protein sequence ID" value="CDT52915.1"/>
    <property type="molecule type" value="Genomic_DNA"/>
</dbReference>
<keyword evidence="1" id="KW-0812">Transmembrane</keyword>
<dbReference type="Proteomes" id="UP000049077">
    <property type="component" value="Unassembled WGS sequence"/>
</dbReference>
<dbReference type="Proteomes" id="UP000049495">
    <property type="component" value="Unassembled WGS sequence"/>
</dbReference>
<accession>A0A4R3PAI1</accession>
<keyword evidence="1" id="KW-0472">Membrane</keyword>
<evidence type="ECO:0000256" key="1">
    <source>
        <dbReference type="SAM" id="Phobius"/>
    </source>
</evidence>
<comment type="caution">
    <text evidence="2">The sequence shown here is derived from an EMBL/GenBank/DDBJ whole genome shotgun (WGS) entry which is preliminary data.</text>
</comment>
<dbReference type="EMBL" id="CCJV01000042">
    <property type="protein sequence ID" value="CDT00892.1"/>
    <property type="molecule type" value="Genomic_DNA"/>
</dbReference>
<feature type="transmembrane region" description="Helical" evidence="1">
    <location>
        <begin position="6"/>
        <end position="23"/>
    </location>
</feature>
<dbReference type="AlphaFoldDB" id="A0A4R3PAI1"/>
<gene>
    <name evidence="3" type="ORF">VCR4J5_670135</name>
    <name evidence="2" type="ORF">VCR5J5_1360111</name>
</gene>
<evidence type="ECO:0000313" key="4">
    <source>
        <dbReference type="Proteomes" id="UP000049077"/>
    </source>
</evidence>
<feature type="transmembrane region" description="Helical" evidence="1">
    <location>
        <begin position="104"/>
        <end position="131"/>
    </location>
</feature>
<evidence type="ECO:0000313" key="2">
    <source>
        <dbReference type="EMBL" id="CDT00892.1"/>
    </source>
</evidence>
<keyword evidence="4" id="KW-1185">Reference proteome</keyword>
<evidence type="ECO:0000313" key="3">
    <source>
        <dbReference type="EMBL" id="CDT52915.1"/>
    </source>
</evidence>
<proteinExistence type="predicted"/>
<dbReference type="RefSeq" id="WP_055318531.1">
    <property type="nucleotide sequence ID" value="NZ_CAWMQT010000154.1"/>
</dbReference>
<name>A0A4R3PAI1_9VIBR</name>
<keyword evidence="1" id="KW-1133">Transmembrane helix</keyword>
<reference evidence="2 4" key="2">
    <citation type="submission" date="2014-06" db="EMBL/GenBank/DDBJ databases">
        <authorList>
            <person name="Le Roux F."/>
        </authorList>
    </citation>
    <scope>NUCLEOTIDE SEQUENCE</scope>
    <source>
        <strain evidence="3 4">J5-4</strain>
        <strain evidence="2">J5-5</strain>
    </source>
</reference>
<evidence type="ECO:0000313" key="5">
    <source>
        <dbReference type="Proteomes" id="UP000049495"/>
    </source>
</evidence>
<protein>
    <submittedName>
        <fullName evidence="2">Uncharacterized protein</fullName>
    </submittedName>
</protein>